<evidence type="ECO:0000256" key="6">
    <source>
        <dbReference type="ARBA" id="ARBA00022603"/>
    </source>
</evidence>
<keyword evidence="8 14" id="KW-0949">S-adenosyl-L-methionine</keyword>
<dbReference type="PANTHER" id="PTHR30544">
    <property type="entry name" value="23S RRNA METHYLTRANSFERASE"/>
    <property type="match status" value="1"/>
</dbReference>
<dbReference type="EMBL" id="CP033459">
    <property type="protein sequence ID" value="QFQ13675.1"/>
    <property type="molecule type" value="Genomic_DNA"/>
</dbReference>
<dbReference type="InterPro" id="IPR007197">
    <property type="entry name" value="rSAM"/>
</dbReference>
<feature type="binding site" evidence="14">
    <location>
        <position position="191"/>
    </location>
    <ligand>
        <name>S-adenosyl-L-methionine</name>
        <dbReference type="ChEBI" id="CHEBI:59789"/>
    </ligand>
</feature>
<dbReference type="Gene3D" id="3.20.20.70">
    <property type="entry name" value="Aldolase class I"/>
    <property type="match status" value="1"/>
</dbReference>
<keyword evidence="11 14" id="KW-0408">Iron</keyword>
<dbReference type="PIRSF" id="PIRSF006004">
    <property type="entry name" value="CHP00048"/>
    <property type="match status" value="1"/>
</dbReference>
<comment type="caution">
    <text evidence="14">Lacks conserved residue(s) required for the propagation of feature annotation.</text>
</comment>
<feature type="active site" description="S-methylcysteine intermediate" evidence="14">
    <location>
        <position position="340"/>
    </location>
</feature>
<comment type="catalytic activity">
    <reaction evidence="14">
        <text>adenosine(37) in tRNA + 2 reduced [2Fe-2S]-[ferredoxin] + 2 S-adenosyl-L-methionine = 2-methyladenosine(37) in tRNA + 5'-deoxyadenosine + L-methionine + 2 oxidized [2Fe-2S]-[ferredoxin] + S-adenosyl-L-homocysteine</text>
        <dbReference type="Rhea" id="RHEA:43332"/>
        <dbReference type="Rhea" id="RHEA-COMP:10000"/>
        <dbReference type="Rhea" id="RHEA-COMP:10001"/>
        <dbReference type="Rhea" id="RHEA-COMP:10162"/>
        <dbReference type="Rhea" id="RHEA-COMP:10485"/>
        <dbReference type="ChEBI" id="CHEBI:17319"/>
        <dbReference type="ChEBI" id="CHEBI:33737"/>
        <dbReference type="ChEBI" id="CHEBI:33738"/>
        <dbReference type="ChEBI" id="CHEBI:57844"/>
        <dbReference type="ChEBI" id="CHEBI:57856"/>
        <dbReference type="ChEBI" id="CHEBI:59789"/>
        <dbReference type="ChEBI" id="CHEBI:74411"/>
        <dbReference type="ChEBI" id="CHEBI:74497"/>
        <dbReference type="EC" id="2.1.1.192"/>
    </reaction>
</comment>
<dbReference type="GO" id="GO:0019843">
    <property type="term" value="F:rRNA binding"/>
    <property type="evidence" value="ECO:0007669"/>
    <property type="project" value="UniProtKB-UniRule"/>
</dbReference>
<dbReference type="NCBIfam" id="TIGR00048">
    <property type="entry name" value="rRNA_mod_RlmN"/>
    <property type="match status" value="1"/>
</dbReference>
<organism evidence="16 17">
    <name type="scientific">Pseudoprevotella muciniphila</name>
    <dbReference type="NCBI Taxonomy" id="2133944"/>
    <lineage>
        <taxon>Bacteria</taxon>
        <taxon>Pseudomonadati</taxon>
        <taxon>Bacteroidota</taxon>
        <taxon>Bacteroidia</taxon>
        <taxon>Bacteroidales</taxon>
        <taxon>Prevotellaceae</taxon>
        <taxon>Pseudoprevotella</taxon>
    </lineage>
</organism>
<dbReference type="GO" id="GO:0030488">
    <property type="term" value="P:tRNA methylation"/>
    <property type="evidence" value="ECO:0007669"/>
    <property type="project" value="UniProtKB-UniRule"/>
</dbReference>
<gene>
    <name evidence="14 16" type="primary">rlmN</name>
    <name evidence="16" type="ORF">C7Y71_002440</name>
</gene>
<dbReference type="Gene3D" id="1.10.150.530">
    <property type="match status" value="1"/>
</dbReference>
<feature type="active site" description="Proton acceptor" evidence="14">
    <location>
        <position position="94"/>
    </location>
</feature>
<keyword evidence="6 14" id="KW-0489">Methyltransferase</keyword>
<evidence type="ECO:0000256" key="13">
    <source>
        <dbReference type="ARBA" id="ARBA00023157"/>
    </source>
</evidence>
<dbReference type="SFLD" id="SFLDG01062">
    <property type="entry name" value="methyltransferase_(Class_A)"/>
    <property type="match status" value="1"/>
</dbReference>
<dbReference type="HAMAP" id="MF_01849">
    <property type="entry name" value="RNA_methyltr_RlmN"/>
    <property type="match status" value="1"/>
</dbReference>
<feature type="binding site" evidence="14">
    <location>
        <position position="121"/>
    </location>
    <ligand>
        <name>[4Fe-4S] cluster</name>
        <dbReference type="ChEBI" id="CHEBI:49883"/>
        <note>4Fe-4S-S-AdoMet</note>
    </ligand>
</feature>
<feature type="binding site" evidence="14">
    <location>
        <begin position="159"/>
        <end position="160"/>
    </location>
    <ligand>
        <name>S-adenosyl-L-methionine</name>
        <dbReference type="ChEBI" id="CHEBI:59789"/>
    </ligand>
</feature>
<comment type="cofactor">
    <cofactor evidence="14">
        <name>[4Fe-4S] cluster</name>
        <dbReference type="ChEBI" id="CHEBI:49883"/>
    </cofactor>
    <text evidence="14">Binds 1 [4Fe-4S] cluster. The cluster is coordinated with 3 cysteines and an exchangeable S-adenosyl-L-methionine.</text>
</comment>
<evidence type="ECO:0000256" key="5">
    <source>
        <dbReference type="ARBA" id="ARBA00022552"/>
    </source>
</evidence>
<dbReference type="GO" id="GO:0000049">
    <property type="term" value="F:tRNA binding"/>
    <property type="evidence" value="ECO:0007669"/>
    <property type="project" value="UniProtKB-UniRule"/>
</dbReference>
<keyword evidence="9 14" id="KW-0819">tRNA processing</keyword>
<dbReference type="KEGG" id="alq:C7Y71_002440"/>
<dbReference type="Proteomes" id="UP000249375">
    <property type="component" value="Chromosome"/>
</dbReference>
<sequence length="355" mass="39814">MEEGKHTLLGATLDELKAAAKGLGLPAFVGKQMADWIYSKCITSTDQMQNVSKIARAKLDEHFTIGCSPPVMAQESKDGTKKYLFRTHEGHFVETVYIPDGKRATLCVSCQVGCKMNCAFCMTGRQGFVASLSEADILNQIYSLPEREKLTNVVFMGQGEPFDNLDNVLRATEVLTADWGFKWSPKRITVSSVGLRKGLKRFLDESKCNIAISLHHPLPQQRAELMPAEKAFSIQDVVDVLRQYDFCRKTKSDAPKQRRLTFEYIIFKGVNDTLRHAEALVYLLRGLDCRVNLIRFHTIPETNLEGASDNVMVRFRDYLTSHGVFTTIRASRGQDIFAACGLLTTEKAGEMANKK</sequence>
<evidence type="ECO:0000256" key="4">
    <source>
        <dbReference type="ARBA" id="ARBA00022490"/>
    </source>
</evidence>
<dbReference type="InterPro" id="IPR027492">
    <property type="entry name" value="RNA_MTrfase_RlmN"/>
</dbReference>
<feature type="binding site" evidence="14">
    <location>
        <begin position="213"/>
        <end position="215"/>
    </location>
    <ligand>
        <name>S-adenosyl-L-methionine</name>
        <dbReference type="ChEBI" id="CHEBI:59789"/>
    </ligand>
</feature>
<keyword evidence="4 14" id="KW-0963">Cytoplasm</keyword>
<proteinExistence type="inferred from homology"/>
<dbReference type="GO" id="GO:0046872">
    <property type="term" value="F:metal ion binding"/>
    <property type="evidence" value="ECO:0007669"/>
    <property type="project" value="UniProtKB-KW"/>
</dbReference>
<dbReference type="PANTHER" id="PTHR30544:SF5">
    <property type="entry name" value="RADICAL SAM CORE DOMAIN-CONTAINING PROTEIN"/>
    <property type="match status" value="1"/>
</dbReference>
<feature type="binding site" evidence="14">
    <location>
        <position position="297"/>
    </location>
    <ligand>
        <name>S-adenosyl-L-methionine</name>
        <dbReference type="ChEBI" id="CHEBI:59789"/>
    </ligand>
</feature>
<evidence type="ECO:0000256" key="2">
    <source>
        <dbReference type="ARBA" id="ARBA00007544"/>
    </source>
</evidence>
<dbReference type="InterPro" id="IPR013785">
    <property type="entry name" value="Aldolase_TIM"/>
</dbReference>
<keyword evidence="3 14" id="KW-0004">4Fe-4S</keyword>
<dbReference type="InterPro" id="IPR058240">
    <property type="entry name" value="rSAM_sf"/>
</dbReference>
<evidence type="ECO:0000313" key="17">
    <source>
        <dbReference type="Proteomes" id="UP000249375"/>
    </source>
</evidence>
<evidence type="ECO:0000256" key="8">
    <source>
        <dbReference type="ARBA" id="ARBA00022691"/>
    </source>
</evidence>
<reference evidence="16 17" key="1">
    <citation type="submission" date="2018-11" db="EMBL/GenBank/DDBJ databases">
        <authorList>
            <person name="Na S.W."/>
            <person name="Baik M."/>
        </authorList>
    </citation>
    <scope>NUCLEOTIDE SEQUENCE [LARGE SCALE GENOMIC DNA]</scope>
    <source>
        <strain evidence="16 17">E39</strain>
    </source>
</reference>
<feature type="binding site" evidence="14">
    <location>
        <position position="118"/>
    </location>
    <ligand>
        <name>[4Fe-4S] cluster</name>
        <dbReference type="ChEBI" id="CHEBI:49883"/>
        <note>4Fe-4S-S-AdoMet</note>
    </ligand>
</feature>
<dbReference type="SFLD" id="SFLDS00029">
    <property type="entry name" value="Radical_SAM"/>
    <property type="match status" value="1"/>
</dbReference>
<dbReference type="SFLD" id="SFLDF00275">
    <property type="entry name" value="adenosine_C2_methyltransferase"/>
    <property type="match status" value="1"/>
</dbReference>
<dbReference type="RefSeq" id="WP_111898936.1">
    <property type="nucleotide sequence ID" value="NZ_CP033459.1"/>
</dbReference>
<evidence type="ECO:0000256" key="10">
    <source>
        <dbReference type="ARBA" id="ARBA00022723"/>
    </source>
</evidence>
<comment type="subcellular location">
    <subcellularLocation>
        <location evidence="1 14">Cytoplasm</location>
    </subcellularLocation>
</comment>
<evidence type="ECO:0000256" key="12">
    <source>
        <dbReference type="ARBA" id="ARBA00023014"/>
    </source>
</evidence>
<dbReference type="GO" id="GO:0002935">
    <property type="term" value="F:tRNA (adenine(37)-C2)-methyltransferase activity"/>
    <property type="evidence" value="ECO:0007669"/>
    <property type="project" value="UniProtKB-UniRule"/>
</dbReference>
<keyword evidence="10 14" id="KW-0479">Metal-binding</keyword>
<evidence type="ECO:0000256" key="9">
    <source>
        <dbReference type="ARBA" id="ARBA00022694"/>
    </source>
</evidence>
<feature type="binding site" evidence="14">
    <location>
        <position position="114"/>
    </location>
    <ligand>
        <name>[4Fe-4S] cluster</name>
        <dbReference type="ChEBI" id="CHEBI:49883"/>
        <note>4Fe-4S-S-AdoMet</note>
    </ligand>
</feature>
<dbReference type="GO" id="GO:0051539">
    <property type="term" value="F:4 iron, 4 sulfur cluster binding"/>
    <property type="evidence" value="ECO:0007669"/>
    <property type="project" value="UniProtKB-UniRule"/>
</dbReference>
<evidence type="ECO:0000313" key="16">
    <source>
        <dbReference type="EMBL" id="QFQ13675.1"/>
    </source>
</evidence>
<name>A0A5P8E9F8_9BACT</name>
<comment type="similarity">
    <text evidence="2 14">Belongs to the radical SAM superfamily. RlmN family.</text>
</comment>
<feature type="domain" description="Radical SAM core" evidence="15">
    <location>
        <begin position="100"/>
        <end position="335"/>
    </location>
</feature>
<dbReference type="GO" id="GO:0005737">
    <property type="term" value="C:cytoplasm"/>
    <property type="evidence" value="ECO:0007669"/>
    <property type="project" value="UniProtKB-SubCell"/>
</dbReference>
<dbReference type="Pfam" id="PF21016">
    <property type="entry name" value="RlmN_N"/>
    <property type="match status" value="1"/>
</dbReference>
<protein>
    <recommendedName>
        <fullName evidence="14">Probable dual-specificity RNA methyltransferase RlmN</fullName>
        <ecNumber evidence="14">2.1.1.192</ecNumber>
    </recommendedName>
    <alternativeName>
        <fullName evidence="14">23S rRNA (adenine(2503)-C(2))-methyltransferase</fullName>
    </alternativeName>
    <alternativeName>
        <fullName evidence="14">23S rRNA m2A2503 methyltransferase</fullName>
    </alternativeName>
    <alternativeName>
        <fullName evidence="14">Ribosomal RNA large subunit methyltransferase N</fullName>
    </alternativeName>
    <alternativeName>
        <fullName evidence="14">tRNA (adenine(37)-C(2))-methyltransferase</fullName>
    </alternativeName>
    <alternativeName>
        <fullName evidence="14">tRNA m2A37 methyltransferase</fullName>
    </alternativeName>
</protein>
<evidence type="ECO:0000256" key="7">
    <source>
        <dbReference type="ARBA" id="ARBA00022679"/>
    </source>
</evidence>
<keyword evidence="5 14" id="KW-0698">rRNA processing</keyword>
<dbReference type="PROSITE" id="PS51918">
    <property type="entry name" value="RADICAL_SAM"/>
    <property type="match status" value="1"/>
</dbReference>
<dbReference type="SUPFAM" id="SSF102114">
    <property type="entry name" value="Radical SAM enzymes"/>
    <property type="match status" value="1"/>
</dbReference>
<dbReference type="GO" id="GO:0070040">
    <property type="term" value="F:rRNA (adenine(2503)-C2-)-methyltransferase activity"/>
    <property type="evidence" value="ECO:0007669"/>
    <property type="project" value="UniProtKB-UniRule"/>
</dbReference>
<dbReference type="AlphaFoldDB" id="A0A5P8E9F8"/>
<dbReference type="Pfam" id="PF04055">
    <property type="entry name" value="Radical_SAM"/>
    <property type="match status" value="1"/>
</dbReference>
<dbReference type="EC" id="2.1.1.192" evidence="14"/>
<comment type="function">
    <text evidence="14">Specifically methylates position 2 of adenine 2503 in 23S rRNA and position 2 of adenine 37 in tRNAs.</text>
</comment>
<dbReference type="InterPro" id="IPR040072">
    <property type="entry name" value="Methyltransferase_A"/>
</dbReference>
<dbReference type="OrthoDB" id="9793973at2"/>
<evidence type="ECO:0000256" key="3">
    <source>
        <dbReference type="ARBA" id="ARBA00022485"/>
    </source>
</evidence>
<evidence type="ECO:0000256" key="1">
    <source>
        <dbReference type="ARBA" id="ARBA00004496"/>
    </source>
</evidence>
<comment type="miscellaneous">
    <text evidence="14">Reaction proceeds by a ping-pong mechanism involving intermediate methylation of a conserved cysteine residue.</text>
</comment>
<dbReference type="CDD" id="cd01335">
    <property type="entry name" value="Radical_SAM"/>
    <property type="match status" value="1"/>
</dbReference>
<keyword evidence="13 14" id="KW-1015">Disulfide bond</keyword>
<keyword evidence="12 14" id="KW-0411">Iron-sulfur</keyword>
<keyword evidence="7 14" id="KW-0808">Transferase</keyword>
<accession>A0A5P8E9F8</accession>
<dbReference type="InterPro" id="IPR004383">
    <property type="entry name" value="rRNA_lsu_MTrfase_RlmN/Cfr"/>
</dbReference>
<dbReference type="InterPro" id="IPR048641">
    <property type="entry name" value="RlmN_N"/>
</dbReference>
<comment type="catalytic activity">
    <reaction evidence="14">
        <text>adenosine(2503) in 23S rRNA + 2 reduced [2Fe-2S]-[ferredoxin] + 2 S-adenosyl-L-methionine = 2-methyladenosine(2503) in 23S rRNA + 5'-deoxyadenosine + L-methionine + 2 oxidized [2Fe-2S]-[ferredoxin] + S-adenosyl-L-homocysteine</text>
        <dbReference type="Rhea" id="RHEA:42916"/>
        <dbReference type="Rhea" id="RHEA-COMP:10000"/>
        <dbReference type="Rhea" id="RHEA-COMP:10001"/>
        <dbReference type="Rhea" id="RHEA-COMP:10152"/>
        <dbReference type="Rhea" id="RHEA-COMP:10282"/>
        <dbReference type="ChEBI" id="CHEBI:17319"/>
        <dbReference type="ChEBI" id="CHEBI:33737"/>
        <dbReference type="ChEBI" id="CHEBI:33738"/>
        <dbReference type="ChEBI" id="CHEBI:57844"/>
        <dbReference type="ChEBI" id="CHEBI:57856"/>
        <dbReference type="ChEBI" id="CHEBI:59789"/>
        <dbReference type="ChEBI" id="CHEBI:74411"/>
        <dbReference type="ChEBI" id="CHEBI:74497"/>
        <dbReference type="EC" id="2.1.1.192"/>
    </reaction>
</comment>
<evidence type="ECO:0000256" key="11">
    <source>
        <dbReference type="ARBA" id="ARBA00023004"/>
    </source>
</evidence>
<dbReference type="GO" id="GO:0070475">
    <property type="term" value="P:rRNA base methylation"/>
    <property type="evidence" value="ECO:0007669"/>
    <property type="project" value="UniProtKB-UniRule"/>
</dbReference>
<keyword evidence="17" id="KW-1185">Reference proteome</keyword>
<evidence type="ECO:0000259" key="15">
    <source>
        <dbReference type="PROSITE" id="PS51918"/>
    </source>
</evidence>
<evidence type="ECO:0000256" key="14">
    <source>
        <dbReference type="HAMAP-Rule" id="MF_01849"/>
    </source>
</evidence>